<reference evidence="1 2" key="1">
    <citation type="submission" date="2017-02" db="EMBL/GenBank/DDBJ databases">
        <title>Genomes of Trichoderma spp. with biocontrol activity.</title>
        <authorList>
            <person name="Gardiner D."/>
            <person name="Kazan K."/>
            <person name="Vos C."/>
            <person name="Harvey P."/>
        </authorList>
    </citation>
    <scope>NUCLEOTIDE SEQUENCE [LARGE SCALE GENOMIC DNA]</scope>
    <source>
        <strain evidence="1 2">Tr1</strain>
    </source>
</reference>
<accession>A0A2K0TQH1</accession>
<dbReference type="OrthoDB" id="3971593at2759"/>
<dbReference type="EMBL" id="MTYI01000253">
    <property type="protein sequence ID" value="PNP47778.1"/>
    <property type="molecule type" value="Genomic_DNA"/>
</dbReference>
<dbReference type="Proteomes" id="UP000236290">
    <property type="component" value="Unassembled WGS sequence"/>
</dbReference>
<evidence type="ECO:0000313" key="1">
    <source>
        <dbReference type="EMBL" id="PNP47778.1"/>
    </source>
</evidence>
<organism evidence="1 2">
    <name type="scientific">Trichoderma harzianum</name>
    <name type="common">Hypocrea lixii</name>
    <dbReference type="NCBI Taxonomy" id="5544"/>
    <lineage>
        <taxon>Eukaryota</taxon>
        <taxon>Fungi</taxon>
        <taxon>Dikarya</taxon>
        <taxon>Ascomycota</taxon>
        <taxon>Pezizomycotina</taxon>
        <taxon>Sordariomycetes</taxon>
        <taxon>Hypocreomycetidae</taxon>
        <taxon>Hypocreales</taxon>
        <taxon>Hypocreaceae</taxon>
        <taxon>Trichoderma</taxon>
    </lineage>
</organism>
<sequence length="164" mass="18117">MPPRSPAPASLSTRGNCNRTQMREEPCLVNSSQKLLWLINRAGAVRLCDLYEREIGSIYPVVDISEVKQTLGSLYSGYEATNYSSRPPVPVVEALDNVVDGDINTFKLVVAITLLAEGGGRHTMGEAMCEEVQQQLVFPMGRLGELKDVENMALLSLSFYFMND</sequence>
<name>A0A2K0TQH1_TRIHA</name>
<dbReference type="AlphaFoldDB" id="A0A2K0TQH1"/>
<comment type="caution">
    <text evidence="1">The sequence shown here is derived from an EMBL/GenBank/DDBJ whole genome shotgun (WGS) entry which is preliminary data.</text>
</comment>
<gene>
    <name evidence="1" type="ORF">THARTR1_10463</name>
</gene>
<proteinExistence type="predicted"/>
<protein>
    <submittedName>
        <fullName evidence="1">Uncharacterized protein</fullName>
    </submittedName>
</protein>
<evidence type="ECO:0000313" key="2">
    <source>
        <dbReference type="Proteomes" id="UP000236290"/>
    </source>
</evidence>